<keyword evidence="5 6" id="KW-0472">Membrane</keyword>
<dbReference type="PANTHER" id="PTHR19139:SF199">
    <property type="entry name" value="MIP17260P"/>
    <property type="match status" value="1"/>
</dbReference>
<evidence type="ECO:0000256" key="2">
    <source>
        <dbReference type="ARBA" id="ARBA00006175"/>
    </source>
</evidence>
<dbReference type="SUPFAM" id="SSF81338">
    <property type="entry name" value="Aquaporin-like"/>
    <property type="match status" value="1"/>
</dbReference>
<keyword evidence="4 6" id="KW-1133">Transmembrane helix</keyword>
<dbReference type="Proteomes" id="UP000054047">
    <property type="component" value="Unassembled WGS sequence"/>
</dbReference>
<evidence type="ECO:0000256" key="4">
    <source>
        <dbReference type="ARBA" id="ARBA00022989"/>
    </source>
</evidence>
<dbReference type="GO" id="GO:0015250">
    <property type="term" value="F:water channel activity"/>
    <property type="evidence" value="ECO:0007669"/>
    <property type="project" value="TreeGrafter"/>
</dbReference>
<dbReference type="Gene3D" id="1.20.1080.10">
    <property type="entry name" value="Glycerol uptake facilitator protein"/>
    <property type="match status" value="1"/>
</dbReference>
<evidence type="ECO:0000256" key="1">
    <source>
        <dbReference type="ARBA" id="ARBA00004141"/>
    </source>
</evidence>
<comment type="subcellular location">
    <subcellularLocation>
        <location evidence="1">Membrane</location>
        <topology evidence="1">Multi-pass membrane protein</topology>
    </subcellularLocation>
</comment>
<reference evidence="7 8" key="1">
    <citation type="submission" date="2013-12" db="EMBL/GenBank/DDBJ databases">
        <title>Draft genome of the parsitic nematode Ancylostoma duodenale.</title>
        <authorList>
            <person name="Mitreva M."/>
        </authorList>
    </citation>
    <scope>NUCLEOTIDE SEQUENCE [LARGE SCALE GENOMIC DNA]</scope>
    <source>
        <strain evidence="7 8">Zhejiang</strain>
    </source>
</reference>
<comment type="similarity">
    <text evidence="2">Belongs to the MIP/aquaporin (TC 1.A.8) family.</text>
</comment>
<gene>
    <name evidence="7" type="ORF">ANCDUO_07668</name>
</gene>
<keyword evidence="8" id="KW-1185">Reference proteome</keyword>
<organism evidence="7 8">
    <name type="scientific">Ancylostoma duodenale</name>
    <dbReference type="NCBI Taxonomy" id="51022"/>
    <lineage>
        <taxon>Eukaryota</taxon>
        <taxon>Metazoa</taxon>
        <taxon>Ecdysozoa</taxon>
        <taxon>Nematoda</taxon>
        <taxon>Chromadorea</taxon>
        <taxon>Rhabditida</taxon>
        <taxon>Rhabditina</taxon>
        <taxon>Rhabditomorpha</taxon>
        <taxon>Strongyloidea</taxon>
        <taxon>Ancylostomatidae</taxon>
        <taxon>Ancylostomatinae</taxon>
        <taxon>Ancylostoma</taxon>
    </lineage>
</organism>
<dbReference type="OrthoDB" id="3222at2759"/>
<dbReference type="GO" id="GO:0005886">
    <property type="term" value="C:plasma membrane"/>
    <property type="evidence" value="ECO:0007669"/>
    <property type="project" value="TreeGrafter"/>
</dbReference>
<accession>A0A0C2DHV3</accession>
<dbReference type="InterPro" id="IPR000425">
    <property type="entry name" value="MIP"/>
</dbReference>
<name>A0A0C2DHV3_9BILA</name>
<evidence type="ECO:0000256" key="3">
    <source>
        <dbReference type="ARBA" id="ARBA00022692"/>
    </source>
</evidence>
<evidence type="ECO:0000256" key="5">
    <source>
        <dbReference type="ARBA" id="ARBA00023136"/>
    </source>
</evidence>
<evidence type="ECO:0000313" key="7">
    <source>
        <dbReference type="EMBL" id="KIH62052.1"/>
    </source>
</evidence>
<dbReference type="PANTHER" id="PTHR19139">
    <property type="entry name" value="AQUAPORIN TRANSPORTER"/>
    <property type="match status" value="1"/>
</dbReference>
<dbReference type="AlphaFoldDB" id="A0A0C2DHV3"/>
<feature type="transmembrane region" description="Helical" evidence="6">
    <location>
        <begin position="29"/>
        <end position="48"/>
    </location>
</feature>
<sequence>MNPARSFGPNLVASMFVKDLPAGFWSQHWIYYIGPAVGALVAVGLYRLRVNREFSKSTDEKQLKSYTNLRSRNE</sequence>
<dbReference type="EMBL" id="KN729629">
    <property type="protein sequence ID" value="KIH62052.1"/>
    <property type="molecule type" value="Genomic_DNA"/>
</dbReference>
<protein>
    <submittedName>
        <fullName evidence="7">Uncharacterized protein</fullName>
    </submittedName>
</protein>
<dbReference type="Pfam" id="PF00230">
    <property type="entry name" value="MIP"/>
    <property type="match status" value="1"/>
</dbReference>
<evidence type="ECO:0000256" key="6">
    <source>
        <dbReference type="SAM" id="Phobius"/>
    </source>
</evidence>
<keyword evidence="3 6" id="KW-0812">Transmembrane</keyword>
<evidence type="ECO:0000313" key="8">
    <source>
        <dbReference type="Proteomes" id="UP000054047"/>
    </source>
</evidence>
<dbReference type="InterPro" id="IPR034294">
    <property type="entry name" value="Aquaporin_transptr"/>
</dbReference>
<proteinExistence type="inferred from homology"/>
<dbReference type="InterPro" id="IPR023271">
    <property type="entry name" value="Aquaporin-like"/>
</dbReference>